<evidence type="ECO:0008006" key="4">
    <source>
        <dbReference type="Google" id="ProtNLM"/>
    </source>
</evidence>
<dbReference type="AlphaFoldDB" id="A0A1S8DIU7"/>
<dbReference type="PROSITE" id="PS51257">
    <property type="entry name" value="PROKAR_LIPOPROTEIN"/>
    <property type="match status" value="1"/>
</dbReference>
<keyword evidence="1" id="KW-0732">Signal</keyword>
<feature type="chain" id="PRO_5010585928" description="Lipoprotein" evidence="1">
    <location>
        <begin position="22"/>
        <end position="194"/>
    </location>
</feature>
<dbReference type="Proteomes" id="UP000242847">
    <property type="component" value="Unassembled WGS sequence"/>
</dbReference>
<evidence type="ECO:0000256" key="1">
    <source>
        <dbReference type="SAM" id="SignalP"/>
    </source>
</evidence>
<dbReference type="OrthoDB" id="5740854at2"/>
<sequence>MLKRSGMVLLAALTAALVGCAHSPQQLTVQPQINKPLNPVAQQQPVTVQVQDTRQSKILGTRGGIYPDSSNITISDSTLPAVRQQVENALRQLGFNVVPQGTPNANSLTLNLSDLSYQSPKSSVYVTQADISATFVAEARNMNKNYQGRYSSSLQQRFGYAPNEQTNTQLVTDVMSDALTRVFQDPAIIQILQQ</sequence>
<proteinExistence type="predicted"/>
<dbReference type="EMBL" id="MUBC01000012">
    <property type="protein sequence ID" value="ONM44540.1"/>
    <property type="molecule type" value="Genomic_DNA"/>
</dbReference>
<protein>
    <recommendedName>
        <fullName evidence="4">Lipoprotein</fullName>
    </recommendedName>
</protein>
<evidence type="ECO:0000313" key="2">
    <source>
        <dbReference type="EMBL" id="ONM44540.1"/>
    </source>
</evidence>
<feature type="signal peptide" evidence="1">
    <location>
        <begin position="1"/>
        <end position="21"/>
    </location>
</feature>
<comment type="caution">
    <text evidence="2">The sequence shown here is derived from an EMBL/GenBank/DDBJ whole genome shotgun (WGS) entry which is preliminary data.</text>
</comment>
<evidence type="ECO:0000313" key="3">
    <source>
        <dbReference type="Proteomes" id="UP000242847"/>
    </source>
</evidence>
<dbReference type="STRING" id="254161.SAMN05216256_102173"/>
<dbReference type="RefSeq" id="WP_083726145.1">
    <property type="nucleotide sequence ID" value="NZ_FOUD01000002.1"/>
</dbReference>
<accession>A0A1S8DIU7</accession>
<dbReference type="Pfam" id="PF03923">
    <property type="entry name" value="Lipoprotein_16"/>
    <property type="match status" value="1"/>
</dbReference>
<keyword evidence="3" id="KW-1185">Reference proteome</keyword>
<gene>
    <name evidence="2" type="ORF">BXT89_07185</name>
</gene>
<dbReference type="InterPro" id="IPR005619">
    <property type="entry name" value="Uncharacterised_YajG"/>
</dbReference>
<organism evidence="2 3">
    <name type="scientific">Halopseudomonas pachastrellae</name>
    <dbReference type="NCBI Taxonomy" id="254161"/>
    <lineage>
        <taxon>Bacteria</taxon>
        <taxon>Pseudomonadati</taxon>
        <taxon>Pseudomonadota</taxon>
        <taxon>Gammaproteobacteria</taxon>
        <taxon>Pseudomonadales</taxon>
        <taxon>Pseudomonadaceae</taxon>
        <taxon>Halopseudomonas</taxon>
    </lineage>
</organism>
<name>A0A1S8DIU7_9GAMM</name>
<reference evidence="2 3" key="1">
    <citation type="submission" date="2017-01" db="EMBL/GenBank/DDBJ databases">
        <title>Draft genome sequence of Pseudomonas pachastrellae type strain CCUG 46540T from a deep sea.</title>
        <authorList>
            <person name="Gomila M."/>
            <person name="Mulet M."/>
            <person name="Lalucat J."/>
            <person name="Garcia-Valdes E."/>
        </authorList>
    </citation>
    <scope>NUCLEOTIDE SEQUENCE [LARGE SCALE GENOMIC DNA]</scope>
    <source>
        <strain evidence="2 3">CCUG 46540</strain>
    </source>
</reference>